<evidence type="ECO:0000256" key="2">
    <source>
        <dbReference type="ARBA" id="ARBA00023002"/>
    </source>
</evidence>
<comment type="caution">
    <text evidence="5">The sequence shown here is derived from an EMBL/GenBank/DDBJ whole genome shotgun (WGS) entry which is preliminary data.</text>
</comment>
<comment type="cofactor">
    <cofactor evidence="1">
        <name>thiamine diphosphate</name>
        <dbReference type="ChEBI" id="CHEBI:58937"/>
    </cofactor>
</comment>
<dbReference type="Pfam" id="PF02779">
    <property type="entry name" value="Transket_pyr"/>
    <property type="match status" value="1"/>
</dbReference>
<evidence type="ECO:0000313" key="6">
    <source>
        <dbReference type="Proteomes" id="UP000178911"/>
    </source>
</evidence>
<dbReference type="EMBL" id="MGKJ01000010">
    <property type="protein sequence ID" value="OGN24622.1"/>
    <property type="molecule type" value="Genomic_DNA"/>
</dbReference>
<dbReference type="PANTHER" id="PTHR43257">
    <property type="entry name" value="PYRUVATE DEHYDROGENASE E1 COMPONENT BETA SUBUNIT"/>
    <property type="match status" value="1"/>
</dbReference>
<keyword evidence="3" id="KW-0786">Thiamine pyrophosphate</keyword>
<feature type="domain" description="Transketolase-like pyrimidine-binding" evidence="4">
    <location>
        <begin position="9"/>
        <end position="184"/>
    </location>
</feature>
<accession>A0A1F8GGV2</accession>
<name>A0A1F8GGV2_9BACT</name>
<dbReference type="InterPro" id="IPR009014">
    <property type="entry name" value="Transketo_C/PFOR_II"/>
</dbReference>
<reference evidence="5 6" key="1">
    <citation type="journal article" date="2016" name="Nat. Commun.">
        <title>Thousands of microbial genomes shed light on interconnected biogeochemical processes in an aquifer system.</title>
        <authorList>
            <person name="Anantharaman K."/>
            <person name="Brown C.T."/>
            <person name="Hug L.A."/>
            <person name="Sharon I."/>
            <person name="Castelle C.J."/>
            <person name="Probst A.J."/>
            <person name="Thomas B.C."/>
            <person name="Singh A."/>
            <person name="Wilkins M.J."/>
            <person name="Karaoz U."/>
            <person name="Brodie E.L."/>
            <person name="Williams K.H."/>
            <person name="Hubbard S.S."/>
            <person name="Banfield J.F."/>
        </authorList>
    </citation>
    <scope>NUCLEOTIDE SEQUENCE [LARGE SCALE GENOMIC DNA]</scope>
</reference>
<organism evidence="5 6">
    <name type="scientific">Candidatus Yanofskybacteria bacterium RIFCSPLOWO2_01_FULL_43_22</name>
    <dbReference type="NCBI Taxonomy" id="1802695"/>
    <lineage>
        <taxon>Bacteria</taxon>
        <taxon>Candidatus Yanofskyibacteriota</taxon>
    </lineage>
</organism>
<sequence length="351" mass="39029">MKRKNKRKISYQQAINEALHQEMERDARVFIYGLDVADHKSIFGSTAGLAKRFGGSRCFSTPLSEDALMGFGIGAALNGLRPVNVHIRVEFLLLAMNQLVNIASSLRYGSNGKISVPLVVRAVIGRGWGQGYQHSKSLQSLFAHIPGLKVIMPTTPYDAKGLIISAIRDNNPVICLENRWLYWIEDHVPKNLYTVPIGKGRVLKRGADITVVATSWMNVEAYDAATVLAKKGVNIEIIDPRTIYPLDEQLIVKSVNKTGHCIVADYDWLNCGFSAEVASRVSEKCFGKLKSPVTRIGFAPTPCPTTRPLENLFYPNATDIIRAVETKLGLNRADLSKEKFHTWENKFKGPF</sequence>
<dbReference type="Pfam" id="PF02780">
    <property type="entry name" value="Transketolase_C"/>
    <property type="match status" value="1"/>
</dbReference>
<dbReference type="InterPro" id="IPR029061">
    <property type="entry name" value="THDP-binding"/>
</dbReference>
<dbReference type="SMART" id="SM00861">
    <property type="entry name" value="Transket_pyr"/>
    <property type="match status" value="1"/>
</dbReference>
<dbReference type="SUPFAM" id="SSF52518">
    <property type="entry name" value="Thiamin diphosphate-binding fold (THDP-binding)"/>
    <property type="match status" value="1"/>
</dbReference>
<dbReference type="AlphaFoldDB" id="A0A1F8GGV2"/>
<evidence type="ECO:0000313" key="5">
    <source>
        <dbReference type="EMBL" id="OGN24622.1"/>
    </source>
</evidence>
<proteinExistence type="predicted"/>
<evidence type="ECO:0000256" key="1">
    <source>
        <dbReference type="ARBA" id="ARBA00001964"/>
    </source>
</evidence>
<dbReference type="GO" id="GO:0016491">
    <property type="term" value="F:oxidoreductase activity"/>
    <property type="evidence" value="ECO:0007669"/>
    <property type="project" value="UniProtKB-KW"/>
</dbReference>
<dbReference type="InterPro" id="IPR005475">
    <property type="entry name" value="Transketolase-like_Pyr-bd"/>
</dbReference>
<keyword evidence="2" id="KW-0560">Oxidoreductase</keyword>
<dbReference type="Proteomes" id="UP000178911">
    <property type="component" value="Unassembled WGS sequence"/>
</dbReference>
<evidence type="ECO:0000259" key="4">
    <source>
        <dbReference type="SMART" id="SM00861"/>
    </source>
</evidence>
<protein>
    <recommendedName>
        <fullName evidence="4">Transketolase-like pyrimidine-binding domain-containing protein</fullName>
    </recommendedName>
</protein>
<dbReference type="PANTHER" id="PTHR43257:SF2">
    <property type="entry name" value="PYRUVATE DEHYDROGENASE E1 COMPONENT SUBUNIT BETA"/>
    <property type="match status" value="1"/>
</dbReference>
<dbReference type="Gene3D" id="3.40.50.920">
    <property type="match status" value="1"/>
</dbReference>
<dbReference type="STRING" id="1802695.A3A13_00910"/>
<dbReference type="InterPro" id="IPR033248">
    <property type="entry name" value="Transketolase_C"/>
</dbReference>
<gene>
    <name evidence="5" type="ORF">A3A13_00910</name>
</gene>
<dbReference type="Gene3D" id="3.40.50.970">
    <property type="match status" value="1"/>
</dbReference>
<dbReference type="FunFam" id="3.40.50.970:FF:000001">
    <property type="entry name" value="Pyruvate dehydrogenase E1 beta subunit"/>
    <property type="match status" value="1"/>
</dbReference>
<dbReference type="CDD" id="cd07036">
    <property type="entry name" value="TPP_PYR_E1-PDHc-beta_like"/>
    <property type="match status" value="1"/>
</dbReference>
<dbReference type="SUPFAM" id="SSF52922">
    <property type="entry name" value="TK C-terminal domain-like"/>
    <property type="match status" value="1"/>
</dbReference>
<evidence type="ECO:0000256" key="3">
    <source>
        <dbReference type="ARBA" id="ARBA00023052"/>
    </source>
</evidence>